<evidence type="ECO:0000259" key="1">
    <source>
        <dbReference type="Pfam" id="PF13569"/>
    </source>
</evidence>
<evidence type="ECO:0000313" key="2">
    <source>
        <dbReference type="EMBL" id="CRF33584.1"/>
    </source>
</evidence>
<dbReference type="RefSeq" id="WP_048594761.1">
    <property type="nucleotide sequence ID" value="NZ_CVLB01000001.1"/>
</dbReference>
<reference evidence="3" key="1">
    <citation type="submission" date="2015-04" db="EMBL/GenBank/DDBJ databases">
        <authorList>
            <person name="Mushtaq Mamoona"/>
        </authorList>
    </citation>
    <scope>NUCLEOTIDE SEQUENCE [LARGE SCALE GENOMIC DNA]</scope>
    <source>
        <strain evidence="3">AN4859/03</strain>
    </source>
</reference>
<dbReference type="OrthoDB" id="304487at2"/>
<accession>A0A0G4K889</accession>
<dbReference type="InterPro" id="IPR025406">
    <property type="entry name" value="DUF4132"/>
</dbReference>
<evidence type="ECO:0000313" key="3">
    <source>
        <dbReference type="Proteomes" id="UP000043763"/>
    </source>
</evidence>
<gene>
    <name evidence="2" type="ORF">BRSU_1536</name>
</gene>
<dbReference type="AlphaFoldDB" id="A0A0G4K889"/>
<organism evidence="2 3">
    <name type="scientific">Brachyspira suanatina</name>
    <dbReference type="NCBI Taxonomy" id="381802"/>
    <lineage>
        <taxon>Bacteria</taxon>
        <taxon>Pseudomonadati</taxon>
        <taxon>Spirochaetota</taxon>
        <taxon>Spirochaetia</taxon>
        <taxon>Brachyspirales</taxon>
        <taxon>Brachyspiraceae</taxon>
        <taxon>Brachyspira</taxon>
    </lineage>
</organism>
<dbReference type="Pfam" id="PF13569">
    <property type="entry name" value="DUF4132"/>
    <property type="match status" value="1"/>
</dbReference>
<sequence length="901" mass="106962">MEKFNSSLFSKRYEGYNLEKEICIINRGIVENDIYALDFLREANYTYNKDKEYFYSLYKILETSNNCGIYLILTAILLRNEDEKANLKIADKKIDLLMQKIYDSYYVKYNVVEHLGTPNSITVINDDIIYEDDKRYDLIKKFHVKKSAFGYFSALKPYTPYHIKKAPSNNDIEFIKSSILNNYRIYYILLLSDYSKKSKKLLNIILKTNSYKALTYLMLIRKEGFATTYQESLDYLTNLNVTLADIIISYIFFYSYNDRISYYDSFAVQIKNREFNSFFYSLIKKNSEYFESLFTNKNFVKRVTKNSKNFIPFLNELYSKEIDFGSSKILCSLLENKSQNIRKAAIKIINRKKKESYEYLKTLDNDLARDILKRWKNKKIINSGFKDIDSIVNFVNKNYNKKFEKNLLCLDESLLYGVKSKDSNQNIPIIIIKYIYLEYSRLKAPTKIKDLDKIISYFDFNSFINVIKTIYDRWIFEGADTTYKYVMIPYLVYESDYKIEKVGYNLKEWCESGRISLANYAISTLAFNGSLYSLILIDYISNNFKYYQIKNTSKLAFKAAAKKLDISEDKLSDNIILDFGIDKEGKKLLKDDYYSFTLYINEKLDIEKIFDNKKKEYVSKIDKYHNISKNLLDEFYSIKNNIKVTYKFQASRLNKALMTGKKWISDDWKKLFAENYIMSTLADIFIWTIYNKNDKILQQVKYDRKSNTFFSIENNEEVKLNKNYKLSLASPVEMTDEEIKKSKQLLTDFKIKQPFNQMQNINFSFEDDDIKENIIVKYRNKEVKIKTFKNLSDSLDMELDYENSYIVGYKIIDTSISVGIKINLMGMDNAIDDNDIILFGDIVFYTIDNNEIFSYKNIIDPRTSYVRYVKYIMFNIDNYIKKNVQKTTKIQKRNRRESDIK</sequence>
<dbReference type="EMBL" id="CVLB01000001">
    <property type="protein sequence ID" value="CRF33584.1"/>
    <property type="molecule type" value="Genomic_DNA"/>
</dbReference>
<protein>
    <recommendedName>
        <fullName evidence="1">DUF4132 domain-containing protein</fullName>
    </recommendedName>
</protein>
<proteinExistence type="predicted"/>
<dbReference type="Proteomes" id="UP000043763">
    <property type="component" value="Unassembled WGS sequence"/>
</dbReference>
<name>A0A0G4K889_9SPIR</name>
<feature type="domain" description="DUF4132" evidence="1">
    <location>
        <begin position="630"/>
        <end position="789"/>
    </location>
</feature>
<keyword evidence="3" id="KW-1185">Reference proteome</keyword>